<protein>
    <recommendedName>
        <fullName evidence="4">DUF3021 domain-containing protein</fullName>
    </recommendedName>
</protein>
<sequence length="128" mass="13681">MKRAVRFLLSGVLTLVIMLALSFAIDDPAQARGTRTVGVIVGVVIAAIPIYDIDRWSLLKRTIVHTAVMAGTVIPCLIFSGWFDLNASTGVLALVGTFVGFGVVGWGIGFIITRLLYRRSKVASSDSA</sequence>
<feature type="transmembrane region" description="Helical" evidence="1">
    <location>
        <begin position="89"/>
        <end position="112"/>
    </location>
</feature>
<dbReference type="InterPro" id="IPR021560">
    <property type="entry name" value="DUF3021"/>
</dbReference>
<keyword evidence="1" id="KW-0812">Transmembrane</keyword>
<evidence type="ECO:0000313" key="3">
    <source>
        <dbReference type="Proteomes" id="UP000218620"/>
    </source>
</evidence>
<dbReference type="EMBL" id="NRGQ01000003">
    <property type="protein sequence ID" value="PCC44265.1"/>
    <property type="molecule type" value="Genomic_DNA"/>
</dbReference>
<dbReference type="Proteomes" id="UP000218620">
    <property type="component" value="Unassembled WGS sequence"/>
</dbReference>
<evidence type="ECO:0000313" key="2">
    <source>
        <dbReference type="EMBL" id="PCC44265.1"/>
    </source>
</evidence>
<dbReference type="RefSeq" id="WP_096177388.1">
    <property type="nucleotide sequence ID" value="NZ_NRGQ01000003.1"/>
</dbReference>
<feature type="transmembrane region" description="Helical" evidence="1">
    <location>
        <begin position="63"/>
        <end position="83"/>
    </location>
</feature>
<comment type="caution">
    <text evidence="2">The sequence shown here is derived from an EMBL/GenBank/DDBJ whole genome shotgun (WGS) entry which is preliminary data.</text>
</comment>
<name>A0A2A3YYR4_BREAU</name>
<organism evidence="2 3">
    <name type="scientific">Brevibacterium aurantiacum</name>
    <dbReference type="NCBI Taxonomy" id="273384"/>
    <lineage>
        <taxon>Bacteria</taxon>
        <taxon>Bacillati</taxon>
        <taxon>Actinomycetota</taxon>
        <taxon>Actinomycetes</taxon>
        <taxon>Micrococcales</taxon>
        <taxon>Brevibacteriaceae</taxon>
        <taxon>Brevibacterium</taxon>
    </lineage>
</organism>
<accession>A0A2A3YYR4</accession>
<evidence type="ECO:0000256" key="1">
    <source>
        <dbReference type="SAM" id="Phobius"/>
    </source>
</evidence>
<gene>
    <name evidence="2" type="ORF">CIK65_01295</name>
</gene>
<dbReference type="AlphaFoldDB" id="A0A2A3YYR4"/>
<keyword evidence="1" id="KW-0472">Membrane</keyword>
<keyword evidence="1" id="KW-1133">Transmembrane helix</keyword>
<reference evidence="2 3" key="1">
    <citation type="journal article" date="2017" name="Elife">
        <title>Extensive horizontal gene transfer in cheese-associated bacteria.</title>
        <authorList>
            <person name="Bonham K.S."/>
            <person name="Wolfe B.E."/>
            <person name="Dutton R.J."/>
        </authorList>
    </citation>
    <scope>NUCLEOTIDE SEQUENCE [LARGE SCALE GENOMIC DNA]</scope>
    <source>
        <strain evidence="2 3">962_8</strain>
    </source>
</reference>
<feature type="transmembrane region" description="Helical" evidence="1">
    <location>
        <begin position="34"/>
        <end position="51"/>
    </location>
</feature>
<proteinExistence type="predicted"/>
<dbReference type="Pfam" id="PF11457">
    <property type="entry name" value="DUF3021"/>
    <property type="match status" value="1"/>
</dbReference>
<evidence type="ECO:0008006" key="4">
    <source>
        <dbReference type="Google" id="ProtNLM"/>
    </source>
</evidence>